<gene>
    <name evidence="3" type="ORF">DP923_03600</name>
</gene>
<dbReference type="OrthoDB" id="893821at2"/>
<evidence type="ECO:0000256" key="2">
    <source>
        <dbReference type="SAM" id="SignalP"/>
    </source>
</evidence>
<dbReference type="EMBL" id="QMDV01000001">
    <property type="protein sequence ID" value="RAU84142.1"/>
    <property type="molecule type" value="Genomic_DNA"/>
</dbReference>
<feature type="compositionally biased region" description="Polar residues" evidence="1">
    <location>
        <begin position="260"/>
        <end position="270"/>
    </location>
</feature>
<reference evidence="3 4" key="1">
    <citation type="submission" date="2018-06" db="EMBL/GenBank/DDBJ databases">
        <authorList>
            <person name="Liu Z.-W."/>
        </authorList>
    </citation>
    <scope>NUCLEOTIDE SEQUENCE [LARGE SCALE GENOMIC DNA]</scope>
    <source>
        <strain evidence="3 4">2b14</strain>
    </source>
</reference>
<protein>
    <recommendedName>
        <fullName evidence="5">Vitellogenin II</fullName>
    </recommendedName>
</protein>
<keyword evidence="2" id="KW-0732">Signal</keyword>
<organism evidence="3 4">
    <name type="scientific">Pontibacter arcticus</name>
    <dbReference type="NCBI Taxonomy" id="2080288"/>
    <lineage>
        <taxon>Bacteria</taxon>
        <taxon>Pseudomonadati</taxon>
        <taxon>Bacteroidota</taxon>
        <taxon>Cytophagia</taxon>
        <taxon>Cytophagales</taxon>
        <taxon>Hymenobacteraceae</taxon>
        <taxon>Pontibacter</taxon>
    </lineage>
</organism>
<feature type="region of interest" description="Disordered" evidence="1">
    <location>
        <begin position="216"/>
        <end position="387"/>
    </location>
</feature>
<accession>A0A364RIL3</accession>
<comment type="caution">
    <text evidence="3">The sequence shown here is derived from an EMBL/GenBank/DDBJ whole genome shotgun (WGS) entry which is preliminary data.</text>
</comment>
<keyword evidence="4" id="KW-1185">Reference proteome</keyword>
<feature type="compositionally biased region" description="Polar residues" evidence="1">
    <location>
        <begin position="283"/>
        <end position="309"/>
    </location>
</feature>
<dbReference type="RefSeq" id="WP_112304413.1">
    <property type="nucleotide sequence ID" value="NZ_QMDV01000001.1"/>
</dbReference>
<feature type="signal peptide" evidence="2">
    <location>
        <begin position="1"/>
        <end position="27"/>
    </location>
</feature>
<name>A0A364RIL3_9BACT</name>
<feature type="chain" id="PRO_5016669005" description="Vitellogenin II" evidence="2">
    <location>
        <begin position="28"/>
        <end position="387"/>
    </location>
</feature>
<evidence type="ECO:0008006" key="5">
    <source>
        <dbReference type="Google" id="ProtNLM"/>
    </source>
</evidence>
<sequence>MKNILTYTIAPMLALLAAGCATPTAMQSTEYDDMYYSKADKTVFIQPEVQADEQQYQAEQNQETQYANPEYDDSQVITQNYSGDEYYDGRTYDARDNWYQPNYSYVDPSWGRNYVPSYSSRYSYFYNDPFYDPFYGDSFFYNPYGRRGYWGSGLSINIGYNMGWGRNPYYSSWYPHNNFYNGYYRGFYDGFYSGNPYYRRNNFYYDAPIVYGQQRRVQYGPRDTRGGTVASDRNTNRTRTERTEAIQAGDRGRPERGGRSRTQQIVTPSENVGKESLPARPSRNGTYDSRSRQGRSVNEQQPSVQPQEQRSTTPAPARETRRTRRQESSVPSQPRYEQPQRQIRTQESQPSRSYESRPSRSDSSPSYSPSNNSNSGSSGGGRPRRGN</sequence>
<evidence type="ECO:0000313" key="4">
    <source>
        <dbReference type="Proteomes" id="UP000251692"/>
    </source>
</evidence>
<dbReference type="AlphaFoldDB" id="A0A364RIL3"/>
<reference evidence="3 4" key="2">
    <citation type="submission" date="2018-07" db="EMBL/GenBank/DDBJ databases">
        <title>Pontibacter sp. 2b14 genomic sequence and assembly.</title>
        <authorList>
            <person name="Du Z.-J."/>
        </authorList>
    </citation>
    <scope>NUCLEOTIDE SEQUENCE [LARGE SCALE GENOMIC DNA]</scope>
    <source>
        <strain evidence="3 4">2b14</strain>
    </source>
</reference>
<dbReference type="Proteomes" id="UP000251692">
    <property type="component" value="Unassembled WGS sequence"/>
</dbReference>
<dbReference type="PROSITE" id="PS51257">
    <property type="entry name" value="PROKAR_LIPOPROTEIN"/>
    <property type="match status" value="1"/>
</dbReference>
<feature type="compositionally biased region" description="Basic and acidic residues" evidence="1">
    <location>
        <begin position="234"/>
        <end position="258"/>
    </location>
</feature>
<evidence type="ECO:0000256" key="1">
    <source>
        <dbReference type="SAM" id="MobiDB-lite"/>
    </source>
</evidence>
<proteinExistence type="predicted"/>
<feature type="compositionally biased region" description="Low complexity" evidence="1">
    <location>
        <begin position="361"/>
        <end position="376"/>
    </location>
</feature>
<evidence type="ECO:0000313" key="3">
    <source>
        <dbReference type="EMBL" id="RAU84142.1"/>
    </source>
</evidence>
<feature type="compositionally biased region" description="Polar residues" evidence="1">
    <location>
        <begin position="339"/>
        <end position="349"/>
    </location>
</feature>